<keyword evidence="3" id="KW-1185">Reference proteome</keyword>
<evidence type="ECO:0000313" key="2">
    <source>
        <dbReference type="EMBL" id="KAJ02518.1"/>
    </source>
</evidence>
<dbReference type="EMBL" id="JEMU01000011">
    <property type="protein sequence ID" value="KAJ02518.1"/>
    <property type="molecule type" value="Genomic_DNA"/>
</dbReference>
<protein>
    <submittedName>
        <fullName evidence="2">Membrane protein</fullName>
    </submittedName>
</protein>
<name>A0A061SS62_9RHOB</name>
<feature type="transmembrane region" description="Helical" evidence="1">
    <location>
        <begin position="251"/>
        <end position="271"/>
    </location>
</feature>
<feature type="transmembrane region" description="Helical" evidence="1">
    <location>
        <begin position="175"/>
        <end position="198"/>
    </location>
</feature>
<keyword evidence="1" id="KW-0472">Membrane</keyword>
<sequence>MSGLMAIARNEVRIGMRNKWIMLATAILLVFALLLVLLGAGPATSSSTDGLTIISASLATLSVYLVPLIALLLSFDAIAGEIDRGTLQLTLASPVSRAAVVLGKFLGHVIVLSIAVMIGYGLAGLCAFVAIENVAAEGLLDLARVVGTSIALGATFVAIGYVASACVRQTGTAAALAIAIWLFAVVLYDMALLGGLLADPEGVFATDLFPYLLVANPADAFRLFNLTALDAAGASTGFAAGGDVLPFAPQFAIASPFIWIAVALWLTVVMMQRIKP</sequence>
<comment type="caution">
    <text evidence="2">The sequence shown here is derived from an EMBL/GenBank/DDBJ whole genome shotgun (WGS) entry which is preliminary data.</text>
</comment>
<gene>
    <name evidence="2" type="ORF">PM02_13645</name>
</gene>
<feature type="transmembrane region" description="Helical" evidence="1">
    <location>
        <begin position="105"/>
        <end position="130"/>
    </location>
</feature>
<reference evidence="2 3" key="1">
    <citation type="journal article" date="2014" name="Genome Announc.">
        <title>Draft Genome Sequences of Two Isolates of the Roseobacter Group, Sulfitobacter sp. Strains 3SOLIMAR09 and 1FIGIMAR09, from Harbors of Mallorca Island (Mediterranean Sea).</title>
        <authorList>
            <person name="Mas-Llado M."/>
            <person name="Pina-Villalonga J.M."/>
            <person name="Brunet-Galmes I."/>
            <person name="Nogales B."/>
            <person name="Bosch R."/>
        </authorList>
    </citation>
    <scope>NUCLEOTIDE SEQUENCE [LARGE SCALE GENOMIC DNA]</scope>
    <source>
        <strain evidence="2 3">1FIGIMAR09</strain>
    </source>
</reference>
<dbReference type="Proteomes" id="UP000027337">
    <property type="component" value="Unassembled WGS sequence"/>
</dbReference>
<keyword evidence="1" id="KW-1133">Transmembrane helix</keyword>
<dbReference type="eggNOG" id="COG1277">
    <property type="taxonomic scope" value="Bacteria"/>
</dbReference>
<dbReference type="AlphaFoldDB" id="A0A061SS62"/>
<evidence type="ECO:0000313" key="3">
    <source>
        <dbReference type="Proteomes" id="UP000027337"/>
    </source>
</evidence>
<keyword evidence="1" id="KW-0812">Transmembrane</keyword>
<organism evidence="2 3">
    <name type="scientific">Sulfitobacter mediterraneus</name>
    <dbReference type="NCBI Taxonomy" id="83219"/>
    <lineage>
        <taxon>Bacteria</taxon>
        <taxon>Pseudomonadati</taxon>
        <taxon>Pseudomonadota</taxon>
        <taxon>Alphaproteobacteria</taxon>
        <taxon>Rhodobacterales</taxon>
        <taxon>Roseobacteraceae</taxon>
        <taxon>Sulfitobacter</taxon>
    </lineage>
</organism>
<dbReference type="PANTHER" id="PTHR43471">
    <property type="entry name" value="ABC TRANSPORTER PERMEASE"/>
    <property type="match status" value="1"/>
</dbReference>
<dbReference type="STRING" id="83219.PM02_13645"/>
<dbReference type="RefSeq" id="WP_037909333.1">
    <property type="nucleotide sequence ID" value="NZ_JEMU01000011.1"/>
</dbReference>
<dbReference type="Pfam" id="PF12679">
    <property type="entry name" value="ABC2_membrane_2"/>
    <property type="match status" value="1"/>
</dbReference>
<proteinExistence type="predicted"/>
<dbReference type="GO" id="GO:0005886">
    <property type="term" value="C:plasma membrane"/>
    <property type="evidence" value="ECO:0007669"/>
    <property type="project" value="UniProtKB-SubCell"/>
</dbReference>
<feature type="transmembrane region" description="Helical" evidence="1">
    <location>
        <begin position="142"/>
        <end position="163"/>
    </location>
</feature>
<accession>A0A061SS62</accession>
<evidence type="ECO:0000256" key="1">
    <source>
        <dbReference type="SAM" id="Phobius"/>
    </source>
</evidence>
<dbReference type="GO" id="GO:0140359">
    <property type="term" value="F:ABC-type transporter activity"/>
    <property type="evidence" value="ECO:0007669"/>
    <property type="project" value="InterPro"/>
</dbReference>
<feature type="transmembrane region" description="Helical" evidence="1">
    <location>
        <begin position="61"/>
        <end position="79"/>
    </location>
</feature>
<dbReference type="PANTHER" id="PTHR43471:SF1">
    <property type="entry name" value="ABC TRANSPORTER PERMEASE PROTEIN NOSY-RELATED"/>
    <property type="match status" value="1"/>
</dbReference>